<gene>
    <name evidence="2" type="ORF">FHX74_003070</name>
</gene>
<dbReference type="EMBL" id="JACGWT010000005">
    <property type="protein sequence ID" value="MBA8795434.1"/>
    <property type="molecule type" value="Genomic_DNA"/>
</dbReference>
<dbReference type="Proteomes" id="UP000523079">
    <property type="component" value="Unassembled WGS sequence"/>
</dbReference>
<comment type="caution">
    <text evidence="2">The sequence shown here is derived from an EMBL/GenBank/DDBJ whole genome shotgun (WGS) entry which is preliminary data.</text>
</comment>
<dbReference type="Gene3D" id="3.90.1200.10">
    <property type="match status" value="1"/>
</dbReference>
<feature type="domain" description="Aminoglycoside phosphotransferase" evidence="1">
    <location>
        <begin position="114"/>
        <end position="295"/>
    </location>
</feature>
<evidence type="ECO:0000313" key="2">
    <source>
        <dbReference type="EMBL" id="MBA8795434.1"/>
    </source>
</evidence>
<dbReference type="Pfam" id="PF01636">
    <property type="entry name" value="APH"/>
    <property type="match status" value="1"/>
</dbReference>
<dbReference type="InterPro" id="IPR002575">
    <property type="entry name" value="Aminoglycoside_PTrfase"/>
</dbReference>
<reference evidence="2 3" key="1">
    <citation type="submission" date="2020-07" db="EMBL/GenBank/DDBJ databases">
        <title>Sequencing the genomes of 1000 actinobacteria strains.</title>
        <authorList>
            <person name="Klenk H.-P."/>
        </authorList>
    </citation>
    <scope>NUCLEOTIDE SEQUENCE [LARGE SCALE GENOMIC DNA]</scope>
    <source>
        <strain evidence="2 3">DSM 100723</strain>
    </source>
</reference>
<proteinExistence type="predicted"/>
<dbReference type="RefSeq" id="WP_182561056.1">
    <property type="nucleotide sequence ID" value="NZ_JACGWT010000005.1"/>
</dbReference>
<keyword evidence="3" id="KW-1185">Reference proteome</keyword>
<accession>A0A7W3P6X3</accession>
<protein>
    <recommendedName>
        <fullName evidence="1">Aminoglycoside phosphotransferase domain-containing protein</fullName>
    </recommendedName>
</protein>
<evidence type="ECO:0000259" key="1">
    <source>
        <dbReference type="Pfam" id="PF01636"/>
    </source>
</evidence>
<dbReference type="AlphaFoldDB" id="A0A7W3P6X3"/>
<organism evidence="2 3">
    <name type="scientific">Microlunatus kandeliicorticis</name>
    <dbReference type="NCBI Taxonomy" id="1759536"/>
    <lineage>
        <taxon>Bacteria</taxon>
        <taxon>Bacillati</taxon>
        <taxon>Actinomycetota</taxon>
        <taxon>Actinomycetes</taxon>
        <taxon>Propionibacteriales</taxon>
        <taxon>Propionibacteriaceae</taxon>
        <taxon>Microlunatus</taxon>
    </lineage>
</organism>
<dbReference type="SUPFAM" id="SSF56112">
    <property type="entry name" value="Protein kinase-like (PK-like)"/>
    <property type="match status" value="1"/>
</dbReference>
<dbReference type="InterPro" id="IPR011009">
    <property type="entry name" value="Kinase-like_dom_sf"/>
</dbReference>
<sequence>MDPALAHLGVRDDDHLRTLIARTLEADGVHAAITSWTLRVSPVAYDLEALTTLSRQRVHGHVETAAGSRPFSVFVKVLRSWRWRPEFAFVPPPLRADAERLLPWEVEPAVYRTALAAALPTGLSMPSTVAVIELGGDAAAVWMTDVATDPSPWSPARFEQAARLLGRLAVSPDVVAALRPIEPLVRRRTVRSYLDGRVRHQVLPALRDEGLWQHPSVGEHFGPLRSELVRLADRLPSLVDELDRYRSGVAHGDACTRNLLVTRDGGLCLIDFGFVALAPVGFDLSQLTVGEHQLGERDPADLPEISDRVLDGYAAGLAAEGVQTPDRHQLRRVRAVVLALFSGISAVPFERLGDGDGEEVDRIVAGRAVVCRWILDEVAATEGRAVR</sequence>
<evidence type="ECO:0000313" key="3">
    <source>
        <dbReference type="Proteomes" id="UP000523079"/>
    </source>
</evidence>
<name>A0A7W3P6X3_9ACTN</name>